<dbReference type="eggNOG" id="KOG3574">
    <property type="taxonomic scope" value="Eukaryota"/>
</dbReference>
<comment type="subcellular location">
    <subcellularLocation>
        <location evidence="1">Membrane</location>
        <topology evidence="1">Multi-pass membrane protein</topology>
    </subcellularLocation>
</comment>
<dbReference type="InterPro" id="IPR024371">
    <property type="entry name" value="AcetylCoA_trans_1-like"/>
</dbReference>
<dbReference type="Gene3D" id="1.20.1250.20">
    <property type="entry name" value="MFS general substrate transporter like domains"/>
    <property type="match status" value="1"/>
</dbReference>
<gene>
    <name evidence="7" type="ORF">TTHERM_01171640</name>
</gene>
<dbReference type="InterPro" id="IPR036259">
    <property type="entry name" value="MFS_trans_sf"/>
</dbReference>
<dbReference type="RefSeq" id="XP_001007496.1">
    <property type="nucleotide sequence ID" value="XM_001007496.1"/>
</dbReference>
<dbReference type="GO" id="GO:0008521">
    <property type="term" value="F:acetyl-CoA transmembrane transporter activity"/>
    <property type="evidence" value="ECO:0007669"/>
    <property type="project" value="InterPro"/>
</dbReference>
<evidence type="ECO:0000256" key="5">
    <source>
        <dbReference type="SAM" id="MobiDB-lite"/>
    </source>
</evidence>
<proteinExistence type="predicted"/>
<reference evidence="8" key="1">
    <citation type="journal article" date="2006" name="PLoS Biol.">
        <title>Macronuclear genome sequence of the ciliate Tetrahymena thermophila, a model eukaryote.</title>
        <authorList>
            <person name="Eisen J.A."/>
            <person name="Coyne R.S."/>
            <person name="Wu M."/>
            <person name="Wu D."/>
            <person name="Thiagarajan M."/>
            <person name="Wortman J.R."/>
            <person name="Badger J.H."/>
            <person name="Ren Q."/>
            <person name="Amedeo P."/>
            <person name="Jones K.M."/>
            <person name="Tallon L.J."/>
            <person name="Delcher A.L."/>
            <person name="Salzberg S.L."/>
            <person name="Silva J.C."/>
            <person name="Haas B.J."/>
            <person name="Majoros W.H."/>
            <person name="Farzad M."/>
            <person name="Carlton J.M."/>
            <person name="Smith R.K. Jr."/>
            <person name="Garg J."/>
            <person name="Pearlman R.E."/>
            <person name="Karrer K.M."/>
            <person name="Sun L."/>
            <person name="Manning G."/>
            <person name="Elde N.C."/>
            <person name="Turkewitz A.P."/>
            <person name="Asai D.J."/>
            <person name="Wilkes D.E."/>
            <person name="Wang Y."/>
            <person name="Cai H."/>
            <person name="Collins K."/>
            <person name="Stewart B.A."/>
            <person name="Lee S.R."/>
            <person name="Wilamowska K."/>
            <person name="Weinberg Z."/>
            <person name="Ruzzo W.L."/>
            <person name="Wloga D."/>
            <person name="Gaertig J."/>
            <person name="Frankel J."/>
            <person name="Tsao C.-C."/>
            <person name="Gorovsky M.A."/>
            <person name="Keeling P.J."/>
            <person name="Waller R.F."/>
            <person name="Patron N.J."/>
            <person name="Cherry J.M."/>
            <person name="Stover N.A."/>
            <person name="Krieger C.J."/>
            <person name="del Toro C."/>
            <person name="Ryder H.F."/>
            <person name="Williamson S.C."/>
            <person name="Barbeau R.A."/>
            <person name="Hamilton E.P."/>
            <person name="Orias E."/>
        </authorList>
    </citation>
    <scope>NUCLEOTIDE SEQUENCE [LARGE SCALE GENOMIC DNA]</scope>
    <source>
        <strain evidence="8">SB210</strain>
    </source>
</reference>
<dbReference type="GO" id="GO:0016020">
    <property type="term" value="C:membrane"/>
    <property type="evidence" value="ECO:0007669"/>
    <property type="project" value="UniProtKB-SubCell"/>
</dbReference>
<evidence type="ECO:0000313" key="8">
    <source>
        <dbReference type="Proteomes" id="UP000009168"/>
    </source>
</evidence>
<accession>Q22PN8</accession>
<evidence type="ECO:0000256" key="2">
    <source>
        <dbReference type="ARBA" id="ARBA00022692"/>
    </source>
</evidence>
<feature type="transmembrane region" description="Helical" evidence="6">
    <location>
        <begin position="218"/>
        <end position="237"/>
    </location>
</feature>
<dbReference type="EMBL" id="GG662854">
    <property type="protein sequence ID" value="EAR87251.1"/>
    <property type="molecule type" value="Genomic_DNA"/>
</dbReference>
<protein>
    <submittedName>
        <fullName evidence="7">Acetyl-coenzyme A transporter 1</fullName>
    </submittedName>
</protein>
<dbReference type="GeneID" id="7832698"/>
<feature type="region of interest" description="Disordered" evidence="5">
    <location>
        <begin position="247"/>
        <end position="267"/>
    </location>
</feature>
<evidence type="ECO:0000256" key="4">
    <source>
        <dbReference type="ARBA" id="ARBA00023136"/>
    </source>
</evidence>
<evidence type="ECO:0000313" key="7">
    <source>
        <dbReference type="EMBL" id="EAR87251.1"/>
    </source>
</evidence>
<dbReference type="HOGENOM" id="CLU_020502_1_1_1"/>
<dbReference type="FunCoup" id="Q22PN8">
    <property type="interactions" value="110"/>
</dbReference>
<dbReference type="PANTHER" id="PTHR12778:SF9">
    <property type="entry name" value="ACETYL-COENZYME A TRANSPORTER 1"/>
    <property type="match status" value="1"/>
</dbReference>
<feature type="transmembrane region" description="Helical" evidence="6">
    <location>
        <begin position="136"/>
        <end position="154"/>
    </location>
</feature>
<dbReference type="InParanoid" id="Q22PN8"/>
<feature type="region of interest" description="Disordered" evidence="5">
    <location>
        <begin position="1"/>
        <end position="27"/>
    </location>
</feature>
<feature type="transmembrane region" description="Helical" evidence="6">
    <location>
        <begin position="36"/>
        <end position="61"/>
    </location>
</feature>
<dbReference type="Proteomes" id="UP000009168">
    <property type="component" value="Unassembled WGS sequence"/>
</dbReference>
<feature type="transmembrane region" description="Helical" evidence="6">
    <location>
        <begin position="105"/>
        <end position="124"/>
    </location>
</feature>
<keyword evidence="8" id="KW-1185">Reference proteome</keyword>
<dbReference type="SUPFAM" id="SSF103473">
    <property type="entry name" value="MFS general substrate transporter"/>
    <property type="match status" value="1"/>
</dbReference>
<dbReference type="GO" id="GO:0035348">
    <property type="term" value="P:acetyl-CoA transmembrane transport"/>
    <property type="evidence" value="ECO:0007669"/>
    <property type="project" value="InterPro"/>
</dbReference>
<evidence type="ECO:0000256" key="1">
    <source>
        <dbReference type="ARBA" id="ARBA00004141"/>
    </source>
</evidence>
<keyword evidence="3 6" id="KW-1133">Transmembrane helix</keyword>
<keyword evidence="4 6" id="KW-0472">Membrane</keyword>
<dbReference type="OrthoDB" id="6415790at2759"/>
<feature type="transmembrane region" description="Helical" evidence="6">
    <location>
        <begin position="326"/>
        <end position="345"/>
    </location>
</feature>
<sequence length="500" mass="56889">MDPHSESEYHKFHHIKQVDQHEKKPQPLTSKEKKGILLLLILYTIQGFPIGFFGGAVQLLLTEAGISMTKLAELSVVLYPFTFKFLFAPFQDAHYFKSFGKRKSYIIPIQYLMAILFFVVSLSIDDLLKNQEISSLIIFGFIAIFLSSQQDIAVDGWVLTIFENEEHVNIGSTCNTIGQLLGVLITNSFFIQINSVEFCNKFLYSTPSDKPLVTTKQFLQIISAIIAVVTVFVHFFVQEREKSDKQEIEKVNDQNKNSKLANEETSEQQQEQIDSVIDVIKKLRGFFTNKNLRFLIIFMLSQNIGNSPVFASFTVLLVRQGLSKEIISTISTIIIPFNFIAAILSSKLIRPSKEMNAWRNAFVIQIVVALIGYAIIILNPVIDESQNKQMFILVLIFQILVIFVSTFKFIAQGGFFNRISDEDVGGSSLTTLNSFSNLGGQFSEQIALVALSYLSFTQVVFIGLTYSLLYLFFMHKKILSQQLIPKNQWRLEKLQPKKQQ</sequence>
<dbReference type="OMA" id="RRKSWIM"/>
<organism evidence="7 8">
    <name type="scientific">Tetrahymena thermophila (strain SB210)</name>
    <dbReference type="NCBI Taxonomy" id="312017"/>
    <lineage>
        <taxon>Eukaryota</taxon>
        <taxon>Sar</taxon>
        <taxon>Alveolata</taxon>
        <taxon>Ciliophora</taxon>
        <taxon>Intramacronucleata</taxon>
        <taxon>Oligohymenophorea</taxon>
        <taxon>Hymenostomatida</taxon>
        <taxon>Tetrahymenina</taxon>
        <taxon>Tetrahymenidae</taxon>
        <taxon>Tetrahymena</taxon>
    </lineage>
</organism>
<dbReference type="InterPro" id="IPR004752">
    <property type="entry name" value="AmpG_permease/AT-1"/>
</dbReference>
<dbReference type="Pfam" id="PF13000">
    <property type="entry name" value="Acatn"/>
    <property type="match status" value="1"/>
</dbReference>
<dbReference type="STRING" id="312017.Q22PN8"/>
<name>Q22PN8_TETTS</name>
<dbReference type="KEGG" id="tet:TTHERM_01171640"/>
<evidence type="ECO:0000256" key="6">
    <source>
        <dbReference type="SAM" id="Phobius"/>
    </source>
</evidence>
<keyword evidence="2 6" id="KW-0812">Transmembrane</keyword>
<feature type="transmembrane region" description="Helical" evidence="6">
    <location>
        <begin position="357"/>
        <end position="378"/>
    </location>
</feature>
<feature type="transmembrane region" description="Helical" evidence="6">
    <location>
        <begin position="446"/>
        <end position="473"/>
    </location>
</feature>
<dbReference type="AlphaFoldDB" id="Q22PN8"/>
<dbReference type="PANTHER" id="PTHR12778">
    <property type="entry name" value="SOLUTE CARRIER FAMILY 33 ACETYL-COA TRANSPORTER -RELATED"/>
    <property type="match status" value="1"/>
</dbReference>
<evidence type="ECO:0000256" key="3">
    <source>
        <dbReference type="ARBA" id="ARBA00022989"/>
    </source>
</evidence>
<feature type="transmembrane region" description="Helical" evidence="6">
    <location>
        <begin position="390"/>
        <end position="411"/>
    </location>
</feature>